<evidence type="ECO:0000256" key="3">
    <source>
        <dbReference type="ARBA" id="ARBA00022771"/>
    </source>
</evidence>
<protein>
    <submittedName>
        <fullName evidence="6">Uncharacterized protein</fullName>
    </submittedName>
</protein>
<organism evidence="6 7">
    <name type="scientific">Tilletia horrida</name>
    <dbReference type="NCBI Taxonomy" id="155126"/>
    <lineage>
        <taxon>Eukaryota</taxon>
        <taxon>Fungi</taxon>
        <taxon>Dikarya</taxon>
        <taxon>Basidiomycota</taxon>
        <taxon>Ustilaginomycotina</taxon>
        <taxon>Exobasidiomycetes</taxon>
        <taxon>Tilletiales</taxon>
        <taxon>Tilletiaceae</taxon>
        <taxon>Tilletia</taxon>
    </lineage>
</organism>
<dbReference type="InterPro" id="IPR012337">
    <property type="entry name" value="RNaseH-like_sf"/>
</dbReference>
<dbReference type="InterPro" id="IPR052035">
    <property type="entry name" value="ZnF_BED_domain_contain"/>
</dbReference>
<evidence type="ECO:0000256" key="2">
    <source>
        <dbReference type="ARBA" id="ARBA00022723"/>
    </source>
</evidence>
<dbReference type="AlphaFoldDB" id="A0AAN6G677"/>
<keyword evidence="5" id="KW-0539">Nucleus</keyword>
<keyword evidence="7" id="KW-1185">Reference proteome</keyword>
<sequence length="229" mass="25361">MDVRWNSTYALVEGLLPMETAIMRLFRDDSDFEDVSFDDSVWSQLRAMVMVLQPFAKATVFMQGLTFPTLGVVAQAVDFLVKQMAEFETDLSIGDDGNKLAPHIGASLSRYLPILLNRPATQLSAALHPSVKLSLAKQANGAAALRKDLIAYLRHNSPDVSDPPASPVAQAQRSRTPDFLDLIYKRQGLPSAEDMSPEQQLAHYLAQEPTMSKESPLIFWSTQRPEQAA</sequence>
<evidence type="ECO:0000256" key="5">
    <source>
        <dbReference type="ARBA" id="ARBA00023242"/>
    </source>
</evidence>
<proteinExistence type="predicted"/>
<evidence type="ECO:0000313" key="7">
    <source>
        <dbReference type="Proteomes" id="UP001176521"/>
    </source>
</evidence>
<evidence type="ECO:0000313" key="6">
    <source>
        <dbReference type="EMBL" id="KAK0519381.1"/>
    </source>
</evidence>
<keyword evidence="4" id="KW-0862">Zinc</keyword>
<dbReference type="GO" id="GO:0008270">
    <property type="term" value="F:zinc ion binding"/>
    <property type="evidence" value="ECO:0007669"/>
    <property type="project" value="UniProtKB-KW"/>
</dbReference>
<dbReference type="SUPFAM" id="SSF53098">
    <property type="entry name" value="Ribonuclease H-like"/>
    <property type="match status" value="1"/>
</dbReference>
<dbReference type="EMBL" id="JAPDMQ010001004">
    <property type="protein sequence ID" value="KAK0519381.1"/>
    <property type="molecule type" value="Genomic_DNA"/>
</dbReference>
<dbReference type="PANTHER" id="PTHR46481:SF10">
    <property type="entry name" value="ZINC FINGER BED DOMAIN-CONTAINING PROTEIN 39"/>
    <property type="match status" value="1"/>
</dbReference>
<reference evidence="6" key="1">
    <citation type="journal article" date="2023" name="PhytoFront">
        <title>Draft Genome Resources of Seven Strains of Tilletia horrida, Causal Agent of Kernel Smut of Rice.</title>
        <authorList>
            <person name="Khanal S."/>
            <person name="Antony Babu S."/>
            <person name="Zhou X.G."/>
        </authorList>
    </citation>
    <scope>NUCLEOTIDE SEQUENCE</scope>
    <source>
        <strain evidence="6">TX3</strain>
    </source>
</reference>
<keyword evidence="3" id="KW-0863">Zinc-finger</keyword>
<keyword evidence="2" id="KW-0479">Metal-binding</keyword>
<name>A0AAN6G677_9BASI</name>
<comment type="caution">
    <text evidence="6">The sequence shown here is derived from an EMBL/GenBank/DDBJ whole genome shotgun (WGS) entry which is preliminary data.</text>
</comment>
<evidence type="ECO:0000256" key="1">
    <source>
        <dbReference type="ARBA" id="ARBA00004123"/>
    </source>
</evidence>
<dbReference type="GO" id="GO:0005634">
    <property type="term" value="C:nucleus"/>
    <property type="evidence" value="ECO:0007669"/>
    <property type="project" value="UniProtKB-SubCell"/>
</dbReference>
<dbReference type="Proteomes" id="UP001176521">
    <property type="component" value="Unassembled WGS sequence"/>
</dbReference>
<dbReference type="PANTHER" id="PTHR46481">
    <property type="entry name" value="ZINC FINGER BED DOMAIN-CONTAINING PROTEIN 4"/>
    <property type="match status" value="1"/>
</dbReference>
<accession>A0AAN6G677</accession>
<comment type="subcellular location">
    <subcellularLocation>
        <location evidence="1">Nucleus</location>
    </subcellularLocation>
</comment>
<gene>
    <name evidence="6" type="ORF">OC842_007474</name>
</gene>
<evidence type="ECO:0000256" key="4">
    <source>
        <dbReference type="ARBA" id="ARBA00022833"/>
    </source>
</evidence>